<dbReference type="EMBL" id="OU898284">
    <property type="protein sequence ID" value="CAG9840243.1"/>
    <property type="molecule type" value="Genomic_DNA"/>
</dbReference>
<keyword evidence="2" id="KW-0251">Elongation factor</keyword>
<sequence length="77" mass="8791">MSFGALKTKKLLNLNRPSERLEAYAEKKSKKPELIAKSTIVLDVKPWDDEADIKELEKVTRTIEIDDLVWGTSKSCQ</sequence>
<dbReference type="SUPFAM" id="SSF54984">
    <property type="entry name" value="eEF-1beta-like"/>
    <property type="match status" value="1"/>
</dbReference>
<name>A0A9N9XI18_DIABA</name>
<accession>A0A9N9XI18</accession>
<keyword evidence="3" id="KW-0648">Protein biosynthesis</keyword>
<dbReference type="InterPro" id="IPR049720">
    <property type="entry name" value="EF1B_bsu/dsu"/>
</dbReference>
<dbReference type="GO" id="GO:0005829">
    <property type="term" value="C:cytosol"/>
    <property type="evidence" value="ECO:0007669"/>
    <property type="project" value="TreeGrafter"/>
</dbReference>
<dbReference type="GO" id="GO:0003746">
    <property type="term" value="F:translation elongation factor activity"/>
    <property type="evidence" value="ECO:0007669"/>
    <property type="project" value="UniProtKB-KW"/>
</dbReference>
<dbReference type="Proteomes" id="UP001153709">
    <property type="component" value="Chromosome 9"/>
</dbReference>
<evidence type="ECO:0000256" key="2">
    <source>
        <dbReference type="ARBA" id="ARBA00022768"/>
    </source>
</evidence>
<dbReference type="Pfam" id="PF00736">
    <property type="entry name" value="EF1_GNE"/>
    <property type="match status" value="1"/>
</dbReference>
<dbReference type="AlphaFoldDB" id="A0A9N9XI18"/>
<feature type="domain" description="Translation elongation factor EF1B beta/delta subunit guanine nucleotide exchange" evidence="4">
    <location>
        <begin position="40"/>
        <end position="74"/>
    </location>
</feature>
<evidence type="ECO:0000259" key="4">
    <source>
        <dbReference type="Pfam" id="PF00736"/>
    </source>
</evidence>
<dbReference type="InterPro" id="IPR014717">
    <property type="entry name" value="Transl_elong_EF1B/ribsomal_bS6"/>
</dbReference>
<dbReference type="Gene3D" id="3.30.70.60">
    <property type="match status" value="1"/>
</dbReference>
<dbReference type="GO" id="GO:0005853">
    <property type="term" value="C:eukaryotic translation elongation factor 1 complex"/>
    <property type="evidence" value="ECO:0007669"/>
    <property type="project" value="InterPro"/>
</dbReference>
<protein>
    <recommendedName>
        <fullName evidence="4">Translation elongation factor EF1B beta/delta subunit guanine nucleotide exchange domain-containing protein</fullName>
    </recommendedName>
</protein>
<evidence type="ECO:0000256" key="3">
    <source>
        <dbReference type="ARBA" id="ARBA00022917"/>
    </source>
</evidence>
<dbReference type="GO" id="GO:0005085">
    <property type="term" value="F:guanyl-nucleotide exchange factor activity"/>
    <property type="evidence" value="ECO:0007669"/>
    <property type="project" value="TreeGrafter"/>
</dbReference>
<dbReference type="InterPro" id="IPR014038">
    <property type="entry name" value="EF1B_bsu/dsu_GNE"/>
</dbReference>
<dbReference type="InterPro" id="IPR036219">
    <property type="entry name" value="eEF-1beta-like_sf"/>
</dbReference>
<reference evidence="5" key="1">
    <citation type="submission" date="2022-01" db="EMBL/GenBank/DDBJ databases">
        <authorList>
            <person name="King R."/>
        </authorList>
    </citation>
    <scope>NUCLEOTIDE SEQUENCE</scope>
</reference>
<evidence type="ECO:0000313" key="5">
    <source>
        <dbReference type="EMBL" id="CAG9840243.1"/>
    </source>
</evidence>
<comment type="similarity">
    <text evidence="1">Belongs to the EF-1-beta/EF-1-delta family.</text>
</comment>
<evidence type="ECO:0000313" key="6">
    <source>
        <dbReference type="Proteomes" id="UP001153709"/>
    </source>
</evidence>
<dbReference type="OrthoDB" id="331763at2759"/>
<evidence type="ECO:0000256" key="1">
    <source>
        <dbReference type="ARBA" id="ARBA00007411"/>
    </source>
</evidence>
<proteinExistence type="inferred from homology"/>
<dbReference type="PANTHER" id="PTHR11595:SF21">
    <property type="entry name" value="ELONGATION FACTOR 1-BETA"/>
    <property type="match status" value="1"/>
</dbReference>
<keyword evidence="6" id="KW-1185">Reference proteome</keyword>
<organism evidence="5 6">
    <name type="scientific">Diabrotica balteata</name>
    <name type="common">Banded cucumber beetle</name>
    <dbReference type="NCBI Taxonomy" id="107213"/>
    <lineage>
        <taxon>Eukaryota</taxon>
        <taxon>Metazoa</taxon>
        <taxon>Ecdysozoa</taxon>
        <taxon>Arthropoda</taxon>
        <taxon>Hexapoda</taxon>
        <taxon>Insecta</taxon>
        <taxon>Pterygota</taxon>
        <taxon>Neoptera</taxon>
        <taxon>Endopterygota</taxon>
        <taxon>Coleoptera</taxon>
        <taxon>Polyphaga</taxon>
        <taxon>Cucujiformia</taxon>
        <taxon>Chrysomeloidea</taxon>
        <taxon>Chrysomelidae</taxon>
        <taxon>Galerucinae</taxon>
        <taxon>Diabroticina</taxon>
        <taxon>Diabroticites</taxon>
        <taxon>Diabrotica</taxon>
    </lineage>
</organism>
<dbReference type="PANTHER" id="PTHR11595">
    <property type="entry name" value="EF-HAND AND COILED-COIL DOMAIN-CONTAINING FAMILY MEMBER"/>
    <property type="match status" value="1"/>
</dbReference>
<gene>
    <name evidence="5" type="ORF">DIABBA_LOCUS12902</name>
</gene>